<sequence length="144" mass="15629">MSGLYKPLVLGLGAASVLLVVYVLYRMDEVDGDRVHIEIRPLAALAYFGWLLVEIAKSNWAVTKVVLSPSMPIGQHMFSVPYNQRTDLGQVIYANSITLTPGTLTVETDVGFFLVHALSYAPEDMGALADMDARVAAIEKSEAA</sequence>
<keyword evidence="5 7" id="KW-1133">Transmembrane helix</keyword>
<gene>
    <name evidence="8" type="ORF">JF290_05960</name>
</gene>
<organism evidence="8 9">
    <name type="scientific">Sedimentitalea arenosa</name>
    <dbReference type="NCBI Taxonomy" id="2798803"/>
    <lineage>
        <taxon>Bacteria</taxon>
        <taxon>Pseudomonadati</taxon>
        <taxon>Pseudomonadota</taxon>
        <taxon>Alphaproteobacteria</taxon>
        <taxon>Rhodobacterales</taxon>
        <taxon>Paracoccaceae</taxon>
        <taxon>Sedimentitalea</taxon>
    </lineage>
</organism>
<dbReference type="AlphaFoldDB" id="A0A8J7LRN3"/>
<dbReference type="PANTHER" id="PTHR34584">
    <property type="entry name" value="NA(+)/H(+) ANTIPORTER SUBUNIT E1"/>
    <property type="match status" value="1"/>
</dbReference>
<dbReference type="EMBL" id="JAELVR010000003">
    <property type="protein sequence ID" value="MBJ6371064.1"/>
    <property type="molecule type" value="Genomic_DNA"/>
</dbReference>
<comment type="caution">
    <text evidence="8">The sequence shown here is derived from an EMBL/GenBank/DDBJ whole genome shotgun (WGS) entry which is preliminary data.</text>
</comment>
<keyword evidence="6 7" id="KW-0472">Membrane</keyword>
<accession>A0A8J7LRN3</accession>
<keyword evidence="4 7" id="KW-0812">Transmembrane</keyword>
<evidence type="ECO:0000256" key="2">
    <source>
        <dbReference type="ARBA" id="ARBA00006228"/>
    </source>
</evidence>
<evidence type="ECO:0000256" key="5">
    <source>
        <dbReference type="ARBA" id="ARBA00022989"/>
    </source>
</evidence>
<evidence type="ECO:0000313" key="9">
    <source>
        <dbReference type="Proteomes" id="UP000619079"/>
    </source>
</evidence>
<proteinExistence type="inferred from homology"/>
<evidence type="ECO:0000256" key="7">
    <source>
        <dbReference type="SAM" id="Phobius"/>
    </source>
</evidence>
<protein>
    <submittedName>
        <fullName evidence="8">Na+/H+ antiporter subunit E</fullName>
    </submittedName>
</protein>
<evidence type="ECO:0000256" key="6">
    <source>
        <dbReference type="ARBA" id="ARBA00023136"/>
    </source>
</evidence>
<comment type="similarity">
    <text evidence="2">Belongs to the CPA3 antiporters (TC 2.A.63) subunit E family.</text>
</comment>
<dbReference type="InterPro" id="IPR002758">
    <property type="entry name" value="Cation_antiport_E"/>
</dbReference>
<keyword evidence="3" id="KW-1003">Cell membrane</keyword>
<dbReference type="Pfam" id="PF01899">
    <property type="entry name" value="MNHE"/>
    <property type="match status" value="1"/>
</dbReference>
<reference evidence="8" key="1">
    <citation type="submission" date="2020-12" db="EMBL/GenBank/DDBJ databases">
        <title>Sedimentitalea sp. nov., isolated from sand in Incheon.</title>
        <authorList>
            <person name="Kim W."/>
        </authorList>
    </citation>
    <scope>NUCLEOTIDE SEQUENCE</scope>
    <source>
        <strain evidence="8">CAU 1593</strain>
    </source>
</reference>
<evidence type="ECO:0000256" key="3">
    <source>
        <dbReference type="ARBA" id="ARBA00022475"/>
    </source>
</evidence>
<feature type="transmembrane region" description="Helical" evidence="7">
    <location>
        <begin position="7"/>
        <end position="25"/>
    </location>
</feature>
<comment type="subcellular location">
    <subcellularLocation>
        <location evidence="1">Cell membrane</location>
        <topology evidence="1">Multi-pass membrane protein</topology>
    </subcellularLocation>
</comment>
<evidence type="ECO:0000256" key="4">
    <source>
        <dbReference type="ARBA" id="ARBA00022692"/>
    </source>
</evidence>
<dbReference type="Proteomes" id="UP000619079">
    <property type="component" value="Unassembled WGS sequence"/>
</dbReference>
<keyword evidence="9" id="KW-1185">Reference proteome</keyword>
<dbReference type="GO" id="GO:0005886">
    <property type="term" value="C:plasma membrane"/>
    <property type="evidence" value="ECO:0007669"/>
    <property type="project" value="UniProtKB-SubCell"/>
</dbReference>
<evidence type="ECO:0000313" key="8">
    <source>
        <dbReference type="EMBL" id="MBJ6371064.1"/>
    </source>
</evidence>
<dbReference type="GO" id="GO:0008324">
    <property type="term" value="F:monoatomic cation transmembrane transporter activity"/>
    <property type="evidence" value="ECO:0007669"/>
    <property type="project" value="InterPro"/>
</dbReference>
<name>A0A8J7LRN3_9RHOB</name>
<evidence type="ECO:0000256" key="1">
    <source>
        <dbReference type="ARBA" id="ARBA00004651"/>
    </source>
</evidence>
<dbReference type="PANTHER" id="PTHR34584:SF1">
    <property type="entry name" value="NA(+)_H(+) ANTIPORTER SUBUNIT E1"/>
    <property type="match status" value="1"/>
</dbReference>